<gene>
    <name evidence="2" type="ORF">BDN71DRAFT_217919</name>
</gene>
<dbReference type="Proteomes" id="UP000807025">
    <property type="component" value="Unassembled WGS sequence"/>
</dbReference>
<evidence type="ECO:0000313" key="3">
    <source>
        <dbReference type="Proteomes" id="UP000807025"/>
    </source>
</evidence>
<keyword evidence="1" id="KW-0812">Transmembrane</keyword>
<protein>
    <recommendedName>
        <fullName evidence="4">Transmembrane protein</fullName>
    </recommendedName>
</protein>
<dbReference type="EMBL" id="MU154648">
    <property type="protein sequence ID" value="KAF9490167.1"/>
    <property type="molecule type" value="Genomic_DNA"/>
</dbReference>
<dbReference type="AlphaFoldDB" id="A0A9P5ZKW3"/>
<keyword evidence="1" id="KW-0472">Membrane</keyword>
<name>A0A9P5ZKW3_PLEER</name>
<proteinExistence type="predicted"/>
<reference evidence="2" key="1">
    <citation type="submission" date="2020-11" db="EMBL/GenBank/DDBJ databases">
        <authorList>
            <consortium name="DOE Joint Genome Institute"/>
            <person name="Ahrendt S."/>
            <person name="Riley R."/>
            <person name="Andreopoulos W."/>
            <person name="Labutti K."/>
            <person name="Pangilinan J."/>
            <person name="Ruiz-Duenas F.J."/>
            <person name="Barrasa J.M."/>
            <person name="Sanchez-Garcia M."/>
            <person name="Camarero S."/>
            <person name="Miyauchi S."/>
            <person name="Serrano A."/>
            <person name="Linde D."/>
            <person name="Babiker R."/>
            <person name="Drula E."/>
            <person name="Ayuso-Fernandez I."/>
            <person name="Pacheco R."/>
            <person name="Padilla G."/>
            <person name="Ferreira P."/>
            <person name="Barriuso J."/>
            <person name="Kellner H."/>
            <person name="Castanera R."/>
            <person name="Alfaro M."/>
            <person name="Ramirez L."/>
            <person name="Pisabarro A.G."/>
            <person name="Kuo A."/>
            <person name="Tritt A."/>
            <person name="Lipzen A."/>
            <person name="He G."/>
            <person name="Yan M."/>
            <person name="Ng V."/>
            <person name="Cullen D."/>
            <person name="Martin F."/>
            <person name="Rosso M.-N."/>
            <person name="Henrissat B."/>
            <person name="Hibbett D."/>
            <person name="Martinez A.T."/>
            <person name="Grigoriev I.V."/>
        </authorList>
    </citation>
    <scope>NUCLEOTIDE SEQUENCE</scope>
    <source>
        <strain evidence="2">ATCC 90797</strain>
    </source>
</reference>
<sequence length="141" mass="15979">MQEPRPGNHNNNVVIDVALEVDPIDVPSVSHFFNVPWISISVPLFIWCAFTLLSAKKRIISLWSHVRVCIHPHAPTPSTSDYELYYPLCIDVSELLSLSKLQLATLVSGELIKCTTYINPRISTMYILIIISSRQGWEQCL</sequence>
<organism evidence="2 3">
    <name type="scientific">Pleurotus eryngii</name>
    <name type="common">Boletus of the steppes</name>
    <dbReference type="NCBI Taxonomy" id="5323"/>
    <lineage>
        <taxon>Eukaryota</taxon>
        <taxon>Fungi</taxon>
        <taxon>Dikarya</taxon>
        <taxon>Basidiomycota</taxon>
        <taxon>Agaricomycotina</taxon>
        <taxon>Agaricomycetes</taxon>
        <taxon>Agaricomycetidae</taxon>
        <taxon>Agaricales</taxon>
        <taxon>Pleurotineae</taxon>
        <taxon>Pleurotaceae</taxon>
        <taxon>Pleurotus</taxon>
    </lineage>
</organism>
<evidence type="ECO:0000256" key="1">
    <source>
        <dbReference type="SAM" id="Phobius"/>
    </source>
</evidence>
<accession>A0A9P5ZKW3</accession>
<comment type="caution">
    <text evidence="2">The sequence shown here is derived from an EMBL/GenBank/DDBJ whole genome shotgun (WGS) entry which is preliminary data.</text>
</comment>
<keyword evidence="1" id="KW-1133">Transmembrane helix</keyword>
<evidence type="ECO:0008006" key="4">
    <source>
        <dbReference type="Google" id="ProtNLM"/>
    </source>
</evidence>
<keyword evidence="3" id="KW-1185">Reference proteome</keyword>
<feature type="transmembrane region" description="Helical" evidence="1">
    <location>
        <begin position="35"/>
        <end position="55"/>
    </location>
</feature>
<evidence type="ECO:0000313" key="2">
    <source>
        <dbReference type="EMBL" id="KAF9490167.1"/>
    </source>
</evidence>